<evidence type="ECO:0000313" key="2">
    <source>
        <dbReference type="EMBL" id="ALP52934.1"/>
    </source>
</evidence>
<dbReference type="KEGG" id="tee:Tel_07085"/>
<feature type="transmembrane region" description="Helical" evidence="1">
    <location>
        <begin position="18"/>
        <end position="37"/>
    </location>
</feature>
<name>A0A0S2TCP0_9GAMM</name>
<sequence length="224" mass="25109">MDQVLTGQRQVVSPALRISFYVAVSALVFQILGMMVQDQDSESIVAENGILEWTQITLLVSCGILLAICARQMPVLNEGFVTLAILPLMASVRELDQILDQYIFDGAWQAIVSLLLAYILFIVWKHGFFLRQQILRILAAAPAGILLSAFLAVVFSRLFGRQAFWEAALQEHYLRLIARIVEEGSELFAYLLLLFGCLEFLVFVLSCKGNTHGDDTRRLSHSKT</sequence>
<keyword evidence="1" id="KW-0812">Transmembrane</keyword>
<protein>
    <submittedName>
        <fullName evidence="2">Uncharacterized protein</fullName>
    </submittedName>
</protein>
<dbReference type="Proteomes" id="UP000055136">
    <property type="component" value="Chromosome"/>
</dbReference>
<proteinExistence type="predicted"/>
<feature type="transmembrane region" description="Helical" evidence="1">
    <location>
        <begin position="107"/>
        <end position="125"/>
    </location>
</feature>
<feature type="transmembrane region" description="Helical" evidence="1">
    <location>
        <begin position="75"/>
        <end position="92"/>
    </location>
</feature>
<dbReference type="AlphaFoldDB" id="A0A0S2TCP0"/>
<dbReference type="InterPro" id="IPR018184">
    <property type="entry name" value="Integrin_alpha_C_CS"/>
</dbReference>
<organism evidence="2 3">
    <name type="scientific">Candidatus Tenderia electrophaga</name>
    <dbReference type="NCBI Taxonomy" id="1748243"/>
    <lineage>
        <taxon>Bacteria</taxon>
        <taxon>Pseudomonadati</taxon>
        <taxon>Pseudomonadota</taxon>
        <taxon>Gammaproteobacteria</taxon>
        <taxon>Candidatus Tenderiales</taxon>
        <taxon>Candidatus Tenderiaceae</taxon>
        <taxon>Candidatus Tenderia</taxon>
    </lineage>
</organism>
<evidence type="ECO:0000313" key="3">
    <source>
        <dbReference type="Proteomes" id="UP000055136"/>
    </source>
</evidence>
<gene>
    <name evidence="2" type="ORF">Tel_07085</name>
</gene>
<dbReference type="STRING" id="1748243.Tel_07085"/>
<feature type="transmembrane region" description="Helical" evidence="1">
    <location>
        <begin position="187"/>
        <end position="207"/>
    </location>
</feature>
<keyword evidence="1" id="KW-1133">Transmembrane helix</keyword>
<accession>A0A0S2TCP0</accession>
<feature type="transmembrane region" description="Helical" evidence="1">
    <location>
        <begin position="49"/>
        <end position="68"/>
    </location>
</feature>
<keyword evidence="1" id="KW-0472">Membrane</keyword>
<feature type="transmembrane region" description="Helical" evidence="1">
    <location>
        <begin position="137"/>
        <end position="159"/>
    </location>
</feature>
<reference evidence="2" key="1">
    <citation type="submission" date="2015-10" db="EMBL/GenBank/DDBJ databases">
        <title>Description of Candidatus Tenderia electrophaga gen. nov, sp. nov., an Uncultivated Electroautotroph from a Biocathode Enrichment.</title>
        <authorList>
            <person name="Eddie B.J."/>
            <person name="Malanoski A.P."/>
            <person name="Wang Z."/>
            <person name="Hall R.J."/>
            <person name="Oh S.D."/>
            <person name="Heiner C."/>
            <person name="Lin B."/>
            <person name="Strycharz-Glaven S.M."/>
        </authorList>
    </citation>
    <scope>NUCLEOTIDE SEQUENCE [LARGE SCALE GENOMIC DNA]</scope>
    <source>
        <strain evidence="2">NRL1</strain>
    </source>
</reference>
<evidence type="ECO:0000256" key="1">
    <source>
        <dbReference type="SAM" id="Phobius"/>
    </source>
</evidence>
<dbReference type="EMBL" id="CP013099">
    <property type="protein sequence ID" value="ALP52934.1"/>
    <property type="molecule type" value="Genomic_DNA"/>
</dbReference>
<keyword evidence="3" id="KW-1185">Reference proteome</keyword>
<dbReference type="PROSITE" id="PS00242">
    <property type="entry name" value="INTEGRIN_ALPHA"/>
    <property type="match status" value="1"/>
</dbReference>